<organism evidence="2 3">
    <name type="scientific">Microdochium trichocladiopsis</name>
    <dbReference type="NCBI Taxonomy" id="1682393"/>
    <lineage>
        <taxon>Eukaryota</taxon>
        <taxon>Fungi</taxon>
        <taxon>Dikarya</taxon>
        <taxon>Ascomycota</taxon>
        <taxon>Pezizomycotina</taxon>
        <taxon>Sordariomycetes</taxon>
        <taxon>Xylariomycetidae</taxon>
        <taxon>Xylariales</taxon>
        <taxon>Microdochiaceae</taxon>
        <taxon>Microdochium</taxon>
    </lineage>
</organism>
<protein>
    <submittedName>
        <fullName evidence="2">Uncharacterized protein</fullName>
    </submittedName>
</protein>
<keyword evidence="1" id="KW-1133">Transmembrane helix</keyword>
<comment type="caution">
    <text evidence="2">The sequence shown here is derived from an EMBL/GenBank/DDBJ whole genome shotgun (WGS) entry which is preliminary data.</text>
</comment>
<accession>A0A9P8Y0T2</accession>
<evidence type="ECO:0000313" key="2">
    <source>
        <dbReference type="EMBL" id="KAH7024742.1"/>
    </source>
</evidence>
<keyword evidence="1" id="KW-0812">Transmembrane</keyword>
<feature type="transmembrane region" description="Helical" evidence="1">
    <location>
        <begin position="102"/>
        <end position="120"/>
    </location>
</feature>
<proteinExistence type="predicted"/>
<gene>
    <name evidence="2" type="ORF">B0I36DRAFT_366659</name>
</gene>
<feature type="transmembrane region" description="Helical" evidence="1">
    <location>
        <begin position="48"/>
        <end position="67"/>
    </location>
</feature>
<dbReference type="EMBL" id="JAGTJQ010000009">
    <property type="protein sequence ID" value="KAH7024742.1"/>
    <property type="molecule type" value="Genomic_DNA"/>
</dbReference>
<dbReference type="GeneID" id="70188879"/>
<dbReference type="AlphaFoldDB" id="A0A9P8Y0T2"/>
<dbReference type="RefSeq" id="XP_046008290.1">
    <property type="nucleotide sequence ID" value="XM_046159333.1"/>
</dbReference>
<keyword evidence="3" id="KW-1185">Reference proteome</keyword>
<dbReference type="OrthoDB" id="5399817at2759"/>
<name>A0A9P8Y0T2_9PEZI</name>
<sequence>MSSRAHQVTAIGWLLTSFGHTISAKEWQSRKDFKSIGNLAKTCGTVGWYQGSGLFLILALLNYQYSLSPTAIHTSIDKAVIATAVATIWSSALYYYKKGLVPNAVVTSVVGGLQAYSFFLA</sequence>
<feature type="transmembrane region" description="Helical" evidence="1">
    <location>
        <begin position="79"/>
        <end position="96"/>
    </location>
</feature>
<reference evidence="2" key="1">
    <citation type="journal article" date="2021" name="Nat. Commun.">
        <title>Genetic determinants of endophytism in the Arabidopsis root mycobiome.</title>
        <authorList>
            <person name="Mesny F."/>
            <person name="Miyauchi S."/>
            <person name="Thiergart T."/>
            <person name="Pickel B."/>
            <person name="Atanasova L."/>
            <person name="Karlsson M."/>
            <person name="Huettel B."/>
            <person name="Barry K.W."/>
            <person name="Haridas S."/>
            <person name="Chen C."/>
            <person name="Bauer D."/>
            <person name="Andreopoulos W."/>
            <person name="Pangilinan J."/>
            <person name="LaButti K."/>
            <person name="Riley R."/>
            <person name="Lipzen A."/>
            <person name="Clum A."/>
            <person name="Drula E."/>
            <person name="Henrissat B."/>
            <person name="Kohler A."/>
            <person name="Grigoriev I.V."/>
            <person name="Martin F.M."/>
            <person name="Hacquard S."/>
        </authorList>
    </citation>
    <scope>NUCLEOTIDE SEQUENCE</scope>
    <source>
        <strain evidence="2">MPI-CAGE-CH-0230</strain>
    </source>
</reference>
<evidence type="ECO:0000256" key="1">
    <source>
        <dbReference type="SAM" id="Phobius"/>
    </source>
</evidence>
<keyword evidence="1" id="KW-0472">Membrane</keyword>
<evidence type="ECO:0000313" key="3">
    <source>
        <dbReference type="Proteomes" id="UP000756346"/>
    </source>
</evidence>
<dbReference type="Proteomes" id="UP000756346">
    <property type="component" value="Unassembled WGS sequence"/>
</dbReference>